<dbReference type="Proteomes" id="UP001634394">
    <property type="component" value="Unassembled WGS sequence"/>
</dbReference>
<evidence type="ECO:0000313" key="3">
    <source>
        <dbReference type="Proteomes" id="UP001634394"/>
    </source>
</evidence>
<evidence type="ECO:0000313" key="2">
    <source>
        <dbReference type="EMBL" id="KAL3869311.1"/>
    </source>
</evidence>
<accession>A0ABD3W6P2</accession>
<dbReference type="SUPFAM" id="SSF53098">
    <property type="entry name" value="Ribonuclease H-like"/>
    <property type="match status" value="1"/>
</dbReference>
<sequence length="114" mass="13180">MLSEEIETIKPILPTQQQKPKELLNYLACNDRSTTFPNLFIALRILLTIPVTVASGERSFSKLKLIKTYLRSVIHQERLNNLALMSIESPISRDINYEQILKDFAEKKARKVCF</sequence>
<dbReference type="InterPro" id="IPR008906">
    <property type="entry name" value="HATC_C_dom"/>
</dbReference>
<protein>
    <recommendedName>
        <fullName evidence="1">HAT C-terminal dimerisation domain-containing protein</fullName>
    </recommendedName>
</protein>
<dbReference type="PANTHER" id="PTHR45749">
    <property type="match status" value="1"/>
</dbReference>
<dbReference type="PANTHER" id="PTHR45749:SF35">
    <property type="entry name" value="AC-LIKE TRANSPOSASE-RELATED"/>
    <property type="match status" value="1"/>
</dbReference>
<dbReference type="AlphaFoldDB" id="A0ABD3W6P2"/>
<reference evidence="2 3" key="1">
    <citation type="submission" date="2024-11" db="EMBL/GenBank/DDBJ databases">
        <title>Chromosome-level genome assembly of the freshwater bivalve Anodonta woodiana.</title>
        <authorList>
            <person name="Chen X."/>
        </authorList>
    </citation>
    <scope>NUCLEOTIDE SEQUENCE [LARGE SCALE GENOMIC DNA]</scope>
    <source>
        <strain evidence="2">MN2024</strain>
        <tissue evidence="2">Gills</tissue>
    </source>
</reference>
<organism evidence="2 3">
    <name type="scientific">Sinanodonta woodiana</name>
    <name type="common">Chinese pond mussel</name>
    <name type="synonym">Anodonta woodiana</name>
    <dbReference type="NCBI Taxonomy" id="1069815"/>
    <lineage>
        <taxon>Eukaryota</taxon>
        <taxon>Metazoa</taxon>
        <taxon>Spiralia</taxon>
        <taxon>Lophotrochozoa</taxon>
        <taxon>Mollusca</taxon>
        <taxon>Bivalvia</taxon>
        <taxon>Autobranchia</taxon>
        <taxon>Heteroconchia</taxon>
        <taxon>Palaeoheterodonta</taxon>
        <taxon>Unionida</taxon>
        <taxon>Unionoidea</taxon>
        <taxon>Unionidae</taxon>
        <taxon>Unioninae</taxon>
        <taxon>Sinanodonta</taxon>
    </lineage>
</organism>
<evidence type="ECO:0000259" key="1">
    <source>
        <dbReference type="Pfam" id="PF05699"/>
    </source>
</evidence>
<name>A0ABD3W6P2_SINWO</name>
<dbReference type="Pfam" id="PF05699">
    <property type="entry name" value="Dimer_Tnp_hAT"/>
    <property type="match status" value="1"/>
</dbReference>
<dbReference type="InterPro" id="IPR012337">
    <property type="entry name" value="RNaseH-like_sf"/>
</dbReference>
<comment type="caution">
    <text evidence="2">The sequence shown here is derived from an EMBL/GenBank/DDBJ whole genome shotgun (WGS) entry which is preliminary data.</text>
</comment>
<proteinExistence type="predicted"/>
<keyword evidence="3" id="KW-1185">Reference proteome</keyword>
<feature type="domain" description="HAT C-terminal dimerisation" evidence="1">
    <location>
        <begin position="12"/>
        <end position="89"/>
    </location>
</feature>
<dbReference type="EMBL" id="JBJQND010000008">
    <property type="protein sequence ID" value="KAL3869311.1"/>
    <property type="molecule type" value="Genomic_DNA"/>
</dbReference>
<gene>
    <name evidence="2" type="ORF">ACJMK2_042005</name>
</gene>